<evidence type="ECO:0008006" key="4">
    <source>
        <dbReference type="Google" id="ProtNLM"/>
    </source>
</evidence>
<protein>
    <recommendedName>
        <fullName evidence="4">Peptidase M1 membrane alanine aminopeptidase domain-containing protein</fullName>
    </recommendedName>
</protein>
<organism evidence="2 3">
    <name type="scientific">Terriglobus roseus</name>
    <dbReference type="NCBI Taxonomy" id="392734"/>
    <lineage>
        <taxon>Bacteria</taxon>
        <taxon>Pseudomonadati</taxon>
        <taxon>Acidobacteriota</taxon>
        <taxon>Terriglobia</taxon>
        <taxon>Terriglobales</taxon>
        <taxon>Acidobacteriaceae</taxon>
        <taxon>Terriglobus</taxon>
    </lineage>
</organism>
<accession>A0A1H4PUG4</accession>
<gene>
    <name evidence="2" type="ORF">SAMN05443244_2679</name>
</gene>
<dbReference type="AlphaFoldDB" id="A0A1H4PUG4"/>
<dbReference type="Gene3D" id="1.10.390.10">
    <property type="entry name" value="Neutral Protease Domain 2"/>
    <property type="match status" value="1"/>
</dbReference>
<evidence type="ECO:0000313" key="3">
    <source>
        <dbReference type="Proteomes" id="UP000182409"/>
    </source>
</evidence>
<name>A0A1H4PUG4_9BACT</name>
<evidence type="ECO:0000256" key="1">
    <source>
        <dbReference type="SAM" id="MobiDB-lite"/>
    </source>
</evidence>
<sequence length="816" mass="85014">MSPSKPNHAVAGLACLAPETLDPMTDSPTFPTCARKSPHPFRMWSARVFGALALATVTCSAQQQTPPADPQPPLPKGKVLFERHEPPAPPDEDPAQTAPAADPATQPKPKSGVSTSSRHPRSLKRRTDTPEEPAVESPPVIVTEAPAEAVSSSTDAPEAIVLTAADLAASANVTVAERAAPQIARTYLDLHLNSHTGEIETRAQLLVRNTGSSPMTRLPLRVSGALQWESARAANAPLKLEQHHIADDLDHTGVGTELLLTLPEPLGPGAMVALDLYYGGTITASTGRLTAMGAPAGRAASTDWDTVTDTFTGLRGLGDVLWYPVTTAPALLRNGDAVPQSVAAARIADAASPFRLDLTVEYTGTRPDAAFFTGERAVLRPLGGSQAAAGNTADGAGVVTASWSRAAMGPHTPSLFIAQAAPHLAANGLLRVVTDRADTVAALGEAATRLRPMMSEWLGAAPLSAIDVIDLPIRSAAGYSDGTLLVAPLGTAPAAALAPTLVQPVAAAWLPPDVAAAWLREGIPTFLQAVWSERSQGRAVALNGLASNATALQAQAAPLPSPTSSSSQDAFTTQTLPPLATCADPACARARAAYVFEMLRGMLGDSGLQQAISGWRQRLAPSDATGQIRSTDGASGGAALAETTAMEQMLQQVAGKRDLGWFFRSWIDAGHSLPDLSIVTVAPRRVERNAPVDYLPAKKPVGGPIGPEPVPQVGDPTYEAERKPIAPGDRIAPAVGSWLVAVEVQNAGETEAEVPVTVRAGDLTNTLPLRVPAHGRATIRVPFEADPQEVVVNDGSVPEARATTHRRSITNLPPAR</sequence>
<dbReference type="Proteomes" id="UP000182409">
    <property type="component" value="Unassembled WGS sequence"/>
</dbReference>
<dbReference type="InterPro" id="IPR027268">
    <property type="entry name" value="Peptidase_M4/M1_CTD_sf"/>
</dbReference>
<dbReference type="EMBL" id="FNSD01000001">
    <property type="protein sequence ID" value="SEC11073.1"/>
    <property type="molecule type" value="Genomic_DNA"/>
</dbReference>
<feature type="compositionally biased region" description="Low complexity" evidence="1">
    <location>
        <begin position="95"/>
        <end position="110"/>
    </location>
</feature>
<feature type="region of interest" description="Disordered" evidence="1">
    <location>
        <begin position="60"/>
        <end position="153"/>
    </location>
</feature>
<evidence type="ECO:0000313" key="2">
    <source>
        <dbReference type="EMBL" id="SEC11073.1"/>
    </source>
</evidence>
<proteinExistence type="predicted"/>
<reference evidence="2 3" key="1">
    <citation type="submission" date="2016-10" db="EMBL/GenBank/DDBJ databases">
        <authorList>
            <person name="de Groot N.N."/>
        </authorList>
    </citation>
    <scope>NUCLEOTIDE SEQUENCE [LARGE SCALE GENOMIC DNA]</scope>
    <source>
        <strain evidence="2 3">AB35.6</strain>
    </source>
</reference>